<dbReference type="InterPro" id="IPR013083">
    <property type="entry name" value="Znf_RING/FYVE/PHD"/>
</dbReference>
<proteinExistence type="predicted"/>
<dbReference type="SUPFAM" id="SSF57850">
    <property type="entry name" value="RING/U-box"/>
    <property type="match status" value="1"/>
</dbReference>
<name>A0A4U0WPE9_9PEZI</name>
<dbReference type="Proteomes" id="UP000308768">
    <property type="component" value="Unassembled WGS sequence"/>
</dbReference>
<dbReference type="OrthoDB" id="106784at2759"/>
<feature type="compositionally biased region" description="Polar residues" evidence="2">
    <location>
        <begin position="173"/>
        <end position="187"/>
    </location>
</feature>
<dbReference type="InterPro" id="IPR001841">
    <property type="entry name" value="Znf_RING"/>
</dbReference>
<feature type="region of interest" description="Disordered" evidence="2">
    <location>
        <begin position="358"/>
        <end position="479"/>
    </location>
</feature>
<feature type="compositionally biased region" description="Polar residues" evidence="2">
    <location>
        <begin position="452"/>
        <end position="469"/>
    </location>
</feature>
<evidence type="ECO:0000313" key="5">
    <source>
        <dbReference type="Proteomes" id="UP000308768"/>
    </source>
</evidence>
<dbReference type="STRING" id="331657.A0A4U0WPE9"/>
<feature type="region of interest" description="Disordered" evidence="2">
    <location>
        <begin position="173"/>
        <end position="197"/>
    </location>
</feature>
<dbReference type="PROSITE" id="PS50089">
    <property type="entry name" value="ZF_RING_2"/>
    <property type="match status" value="1"/>
</dbReference>
<dbReference type="AlphaFoldDB" id="A0A4U0WPE9"/>
<feature type="compositionally biased region" description="Polar residues" evidence="2">
    <location>
        <begin position="409"/>
        <end position="433"/>
    </location>
</feature>
<dbReference type="Gene3D" id="3.30.40.10">
    <property type="entry name" value="Zinc/RING finger domain, C3HC4 (zinc finger)"/>
    <property type="match status" value="1"/>
</dbReference>
<feature type="compositionally biased region" description="Basic and acidic residues" evidence="2">
    <location>
        <begin position="535"/>
        <end position="547"/>
    </location>
</feature>
<keyword evidence="1" id="KW-0862">Zinc</keyword>
<accession>A0A4U0WPE9</accession>
<evidence type="ECO:0000313" key="4">
    <source>
        <dbReference type="EMBL" id="TKA65212.1"/>
    </source>
</evidence>
<feature type="compositionally biased region" description="Polar residues" evidence="2">
    <location>
        <begin position="373"/>
        <end position="390"/>
    </location>
</feature>
<comment type="caution">
    <text evidence="4">The sequence shown here is derived from an EMBL/GenBank/DDBJ whole genome shotgun (WGS) entry which is preliminary data.</text>
</comment>
<organism evidence="4 5">
    <name type="scientific">Cryomyces minteri</name>
    <dbReference type="NCBI Taxonomy" id="331657"/>
    <lineage>
        <taxon>Eukaryota</taxon>
        <taxon>Fungi</taxon>
        <taxon>Dikarya</taxon>
        <taxon>Ascomycota</taxon>
        <taxon>Pezizomycotina</taxon>
        <taxon>Dothideomycetes</taxon>
        <taxon>Dothideomycetes incertae sedis</taxon>
        <taxon>Cryomyces</taxon>
    </lineage>
</organism>
<gene>
    <name evidence="4" type="ORF">B0A49_06551</name>
</gene>
<sequence>MSIQTSVDVASTLAQEDIPIKLRCAICNKLVLNAFRLPCCDQSICETCQSSLPESCPVCAHSPLSADDCKPNKALRLTVKAFLKSEEKKRDKERREAAPIENVTPAPPTLATITRSDEPTAIVPRNGTPAAASDGTNVAASVNAVENVKQTEIQTDLALITEPQYVPQLSIEGPNQQKEQQTSTSNVGEAAAGGAAEAHANNIQVDEKTLQNEEQGIQEGSNQVQSGAWSNNGGQGQDQMFANGFGFDGSQQGFAGMNWSAAGGYNPMMQMQNGLPSAQWAGFPNMMGMPGMGMDPMSMSQGIFGGFGGNGMSMNTMNGMSMGNMNMGFNGGYGSAWNGQQGMSGDFGANAGYYPGAGYNQHQSHQGPYGNQMHHQQYPSNNFQNQNRFHGQQGHAQRGYAPGHGSFGGQSQTPQASGHIQQQVKPAPSQASQPDDDDAFSHQLPIGFQGRRPSQQLSTEPPQQPTASESVAPRAGADSNVEAEQVGVVLAEVDDAPDAEARGESKVDEADIDTKGTQDTEDDIVIPADTTGEQVENKADPAAKDTENSLAPGLSQPQAIETFDSTAYDGTGTDMSSMNMMSQSNPMYSQNILTPNGPIPAPSFGQYLQQPLPRATPEFPSRGRGGFGRGGYQDFRGGFRGRAGYSHVNVVNPGSGLSGIPSAIAGDITVLTGPPAGPPVDAPKGPKAMREGLPNTGFRGRGGFSAVGRGGQSRGPAMNAPDPVRDLVTSAENTGIAPQVHRLKIVRRESGDEKDASAENESAKKTALLSMKMAASRKKHETHRQTTLLRRSTVAAETRIGVARHALRETAAVNVGDTGIDLGLPQMMRIDRHKSRSHRERERDRERNKDKDRKRARRDRSSSIVDRESKDSEKARSSRRSRHSRDDHNSRETDGKDEVGFKIKGSKAATVAPTSTTTPFRPPTGPKKDRGRDRRGSQHSQASALPVSASPAAADPHTLEREARNRERMLKEEQRRASLSLGKRPHSSVDESTPIAPGSVNPSKNVFDPPTGPKADKSAAKSSRRRGEPNGSSKSRRTSYKYEEEEKDEVRAARVEREREAGRWA</sequence>
<feature type="region of interest" description="Disordered" evidence="2">
    <location>
        <begin position="213"/>
        <end position="237"/>
    </location>
</feature>
<evidence type="ECO:0000256" key="1">
    <source>
        <dbReference type="PROSITE-ProRule" id="PRU00175"/>
    </source>
</evidence>
<feature type="compositionally biased region" description="Low complexity" evidence="2">
    <location>
        <begin position="188"/>
        <end position="197"/>
    </location>
</feature>
<feature type="domain" description="RING-type" evidence="3">
    <location>
        <begin position="24"/>
        <end position="59"/>
    </location>
</feature>
<feature type="compositionally biased region" description="Low complexity" evidence="2">
    <location>
        <begin position="908"/>
        <end position="919"/>
    </location>
</feature>
<reference evidence="4 5" key="1">
    <citation type="submission" date="2017-03" db="EMBL/GenBank/DDBJ databases">
        <title>Genomes of endolithic fungi from Antarctica.</title>
        <authorList>
            <person name="Coleine C."/>
            <person name="Masonjones S."/>
            <person name="Stajich J.E."/>
        </authorList>
    </citation>
    <scope>NUCLEOTIDE SEQUENCE [LARGE SCALE GENOMIC DNA]</scope>
    <source>
        <strain evidence="4 5">CCFEE 5187</strain>
    </source>
</reference>
<feature type="compositionally biased region" description="Basic and acidic residues" evidence="2">
    <location>
        <begin position="884"/>
        <end position="901"/>
    </location>
</feature>
<feature type="compositionally biased region" description="Basic and acidic residues" evidence="2">
    <location>
        <begin position="926"/>
        <end position="936"/>
    </location>
</feature>
<feature type="compositionally biased region" description="Basic and acidic residues" evidence="2">
    <location>
        <begin position="957"/>
        <end position="976"/>
    </location>
</feature>
<feature type="compositionally biased region" description="Basic and acidic residues" evidence="2">
    <location>
        <begin position="839"/>
        <end position="876"/>
    </location>
</feature>
<evidence type="ECO:0000256" key="2">
    <source>
        <dbReference type="SAM" id="MobiDB-lite"/>
    </source>
</evidence>
<protein>
    <recommendedName>
        <fullName evidence="3">RING-type domain-containing protein</fullName>
    </recommendedName>
</protein>
<feature type="compositionally biased region" description="Basic and acidic residues" evidence="2">
    <location>
        <begin position="499"/>
        <end position="518"/>
    </location>
</feature>
<keyword evidence="5" id="KW-1185">Reference proteome</keyword>
<feature type="compositionally biased region" description="Basic and acidic residues" evidence="2">
    <location>
        <begin position="1040"/>
        <end position="1065"/>
    </location>
</feature>
<dbReference type="CDD" id="cd16620">
    <property type="entry name" value="vRING-HC-C4C4_RBBP6"/>
    <property type="match status" value="1"/>
</dbReference>
<dbReference type="GO" id="GO:0008270">
    <property type="term" value="F:zinc ion binding"/>
    <property type="evidence" value="ECO:0007669"/>
    <property type="project" value="UniProtKB-KW"/>
</dbReference>
<keyword evidence="1" id="KW-0863">Zinc-finger</keyword>
<feature type="compositionally biased region" description="Low complexity" evidence="2">
    <location>
        <begin position="942"/>
        <end position="956"/>
    </location>
</feature>
<feature type="region of interest" description="Disordered" evidence="2">
    <location>
        <begin position="493"/>
        <end position="553"/>
    </location>
</feature>
<dbReference type="EMBL" id="NAJN01001166">
    <property type="protein sequence ID" value="TKA65212.1"/>
    <property type="molecule type" value="Genomic_DNA"/>
</dbReference>
<keyword evidence="1" id="KW-0479">Metal-binding</keyword>
<evidence type="ECO:0000259" key="3">
    <source>
        <dbReference type="PROSITE" id="PS50089"/>
    </source>
</evidence>
<feature type="region of interest" description="Disordered" evidence="2">
    <location>
        <begin position="826"/>
        <end position="1065"/>
    </location>
</feature>